<dbReference type="Pfam" id="PF08546">
    <property type="entry name" value="ApbA_C"/>
    <property type="match status" value="1"/>
</dbReference>
<dbReference type="SUPFAM" id="SSF48179">
    <property type="entry name" value="6-phosphogluconate dehydrogenase C-terminal domain-like"/>
    <property type="match status" value="1"/>
</dbReference>
<dbReference type="Proteomes" id="UP000242875">
    <property type="component" value="Unassembled WGS sequence"/>
</dbReference>
<comment type="similarity">
    <text evidence="1">Belongs to the ketopantoate reductase family.</text>
</comment>
<dbReference type="InterPro" id="IPR008927">
    <property type="entry name" value="6-PGluconate_DH-like_C_sf"/>
</dbReference>
<evidence type="ECO:0008006" key="8">
    <source>
        <dbReference type="Google" id="ProtNLM"/>
    </source>
</evidence>
<dbReference type="InterPro" id="IPR050838">
    <property type="entry name" value="Ketopantoate_reductase"/>
</dbReference>
<name>A0A261Y7S4_9FUNG</name>
<dbReference type="InterPro" id="IPR013332">
    <property type="entry name" value="KPR_N"/>
</dbReference>
<keyword evidence="3" id="KW-0560">Oxidoreductase</keyword>
<accession>A0A261Y7S4</accession>
<evidence type="ECO:0000313" key="6">
    <source>
        <dbReference type="EMBL" id="OZJ06524.1"/>
    </source>
</evidence>
<keyword evidence="2" id="KW-0521">NADP</keyword>
<keyword evidence="7" id="KW-1185">Reference proteome</keyword>
<organism evidence="6 7">
    <name type="scientific">Bifiguratus adelaidae</name>
    <dbReference type="NCBI Taxonomy" id="1938954"/>
    <lineage>
        <taxon>Eukaryota</taxon>
        <taxon>Fungi</taxon>
        <taxon>Fungi incertae sedis</taxon>
        <taxon>Mucoromycota</taxon>
        <taxon>Mucoromycotina</taxon>
        <taxon>Endogonomycetes</taxon>
        <taxon>Endogonales</taxon>
        <taxon>Endogonales incertae sedis</taxon>
        <taxon>Bifiguratus</taxon>
    </lineage>
</organism>
<reference evidence="6 7" key="1">
    <citation type="journal article" date="2017" name="Mycologia">
        <title>Bifiguratus adelaidae, gen. et sp. nov., a new member of Mucoromycotina in endophytic and soil-dwelling habitats.</title>
        <authorList>
            <person name="Torres-Cruz T.J."/>
            <person name="Billingsley Tobias T.L."/>
            <person name="Almatruk M."/>
            <person name="Hesse C."/>
            <person name="Kuske C.R."/>
            <person name="Desiro A."/>
            <person name="Benucci G.M."/>
            <person name="Bonito G."/>
            <person name="Stajich J.E."/>
            <person name="Dunlap C."/>
            <person name="Arnold A.E."/>
            <person name="Porras-Alfaro A."/>
        </authorList>
    </citation>
    <scope>NUCLEOTIDE SEQUENCE [LARGE SCALE GENOMIC DNA]</scope>
    <source>
        <strain evidence="6 7">AZ0501</strain>
    </source>
</reference>
<dbReference type="AlphaFoldDB" id="A0A261Y7S4"/>
<evidence type="ECO:0000256" key="2">
    <source>
        <dbReference type="ARBA" id="ARBA00022857"/>
    </source>
</evidence>
<dbReference type="InterPro" id="IPR013328">
    <property type="entry name" value="6PGD_dom2"/>
</dbReference>
<proteinExistence type="inferred from homology"/>
<dbReference type="PANTHER" id="PTHR43765">
    <property type="entry name" value="2-DEHYDROPANTOATE 2-REDUCTASE-RELATED"/>
    <property type="match status" value="1"/>
</dbReference>
<feature type="domain" description="Ketopantoate reductase C-terminal" evidence="5">
    <location>
        <begin position="186"/>
        <end position="309"/>
    </location>
</feature>
<protein>
    <recommendedName>
        <fullName evidence="8">2-dehydropantoate 2-reductase</fullName>
    </recommendedName>
</protein>
<dbReference type="Pfam" id="PF02558">
    <property type="entry name" value="ApbA"/>
    <property type="match status" value="1"/>
</dbReference>
<dbReference type="OrthoDB" id="73846at2759"/>
<dbReference type="GO" id="GO:0008677">
    <property type="term" value="F:2-dehydropantoate 2-reductase activity"/>
    <property type="evidence" value="ECO:0007669"/>
    <property type="project" value="TreeGrafter"/>
</dbReference>
<comment type="caution">
    <text evidence="6">The sequence shown here is derived from an EMBL/GenBank/DDBJ whole genome shotgun (WGS) entry which is preliminary data.</text>
</comment>
<dbReference type="GO" id="GO:0005737">
    <property type="term" value="C:cytoplasm"/>
    <property type="evidence" value="ECO:0007669"/>
    <property type="project" value="TreeGrafter"/>
</dbReference>
<dbReference type="Gene3D" id="3.40.50.720">
    <property type="entry name" value="NAD(P)-binding Rossmann-like Domain"/>
    <property type="match status" value="1"/>
</dbReference>
<sequence>MAFVILGAGSIGCHIGGALAHHPDYAAETWLVGRPRLRDAIAISGLTLTHFRQEPYTIPAAELHYEVDLAHVKQVAGHCAYLIITLKGPQMEEALVDLDKSGLVDRDTVLVSFQNGARNPALLRAVFPDNVVLGGMVPYNIASVPGEGVHFRQGNPGRMMIEKHAQSGPLVKAMQNSGLSIEEADDIEGVMYGKLSSNLNNAINALSNLPLLQEFSTYGYRSLWARCIQESLDVYANHSPPITIVSAPALPFPHWLFCKILGMPDMLARYFFGKIGGIHEGASSSMRDDLQRSQKTEIDDLNGWIVKLAVGGDVMVDAEDVDRSKQGFEPRCKYVHGIYHLVKEVERRQALRGEWAGWMPSLSSEAIVEYVEKGDVEAYPF</sequence>
<evidence type="ECO:0000313" key="7">
    <source>
        <dbReference type="Proteomes" id="UP000242875"/>
    </source>
</evidence>
<gene>
    <name evidence="6" type="ORF">BZG36_00547</name>
</gene>
<dbReference type="PANTHER" id="PTHR43765:SF2">
    <property type="entry name" value="2-DEHYDROPANTOATE 2-REDUCTASE"/>
    <property type="match status" value="1"/>
</dbReference>
<dbReference type="Gene3D" id="1.10.1040.10">
    <property type="entry name" value="N-(1-d-carboxylethyl)-l-norvaline Dehydrogenase, domain 2"/>
    <property type="match status" value="1"/>
</dbReference>
<dbReference type="EMBL" id="MVBO01000003">
    <property type="protein sequence ID" value="OZJ06524.1"/>
    <property type="molecule type" value="Genomic_DNA"/>
</dbReference>
<feature type="domain" description="Ketopantoate reductase N-terminal" evidence="4">
    <location>
        <begin position="4"/>
        <end position="163"/>
    </location>
</feature>
<evidence type="ECO:0000256" key="1">
    <source>
        <dbReference type="ARBA" id="ARBA00007870"/>
    </source>
</evidence>
<evidence type="ECO:0000256" key="3">
    <source>
        <dbReference type="ARBA" id="ARBA00023002"/>
    </source>
</evidence>
<dbReference type="InterPro" id="IPR013752">
    <property type="entry name" value="KPA_reductase"/>
</dbReference>
<dbReference type="GO" id="GO:0050661">
    <property type="term" value="F:NADP binding"/>
    <property type="evidence" value="ECO:0007669"/>
    <property type="project" value="TreeGrafter"/>
</dbReference>
<evidence type="ECO:0000259" key="4">
    <source>
        <dbReference type="Pfam" id="PF02558"/>
    </source>
</evidence>
<evidence type="ECO:0000259" key="5">
    <source>
        <dbReference type="Pfam" id="PF08546"/>
    </source>
</evidence>